<proteinExistence type="predicted"/>
<dbReference type="EMBL" id="MLFT02000001">
    <property type="protein sequence ID" value="PHT60482.1"/>
    <property type="molecule type" value="Genomic_DNA"/>
</dbReference>
<dbReference type="PANTHER" id="PTHR32246">
    <property type="entry name" value="INGRESSION PROTEIN FIC1"/>
    <property type="match status" value="1"/>
</dbReference>
<keyword evidence="3" id="KW-1185">Reference proteome</keyword>
<reference evidence="3" key="2">
    <citation type="journal article" date="2017" name="J. Anim. Genet.">
        <title>Multiple reference genome sequences of hot pepper reveal the massive evolution of plant disease resistance genes by retroduplication.</title>
        <authorList>
            <person name="Kim S."/>
            <person name="Park J."/>
            <person name="Yeom S.-I."/>
            <person name="Kim Y.-M."/>
            <person name="Seo E."/>
            <person name="Kim K.-T."/>
            <person name="Kim M.-S."/>
            <person name="Lee J.M."/>
            <person name="Cheong K."/>
            <person name="Shin H.-S."/>
            <person name="Kim S.-B."/>
            <person name="Han K."/>
            <person name="Lee J."/>
            <person name="Park M."/>
            <person name="Lee H.-A."/>
            <person name="Lee H.-Y."/>
            <person name="Lee Y."/>
            <person name="Oh S."/>
            <person name="Lee J.H."/>
            <person name="Choi E."/>
            <person name="Choi E."/>
            <person name="Lee S.E."/>
            <person name="Jeon J."/>
            <person name="Kim H."/>
            <person name="Choi G."/>
            <person name="Song H."/>
            <person name="Lee J."/>
            <person name="Lee S.-C."/>
            <person name="Kwon J.-K."/>
            <person name="Lee H.-Y."/>
            <person name="Koo N."/>
            <person name="Hong Y."/>
            <person name="Kim R.W."/>
            <person name="Kang W.-H."/>
            <person name="Huh J.H."/>
            <person name="Kang B.-C."/>
            <person name="Yang T.-J."/>
            <person name="Lee Y.-H."/>
            <person name="Bennetzen J.L."/>
            <person name="Choi D."/>
        </authorList>
    </citation>
    <scope>NUCLEOTIDE SEQUENCE [LARGE SCALE GENOMIC DNA]</scope>
    <source>
        <strain evidence="3">cv. PBC81</strain>
    </source>
</reference>
<comment type="caution">
    <text evidence="2">The sequence shown here is derived from an EMBL/GenBank/DDBJ whole genome shotgun (WGS) entry which is preliminary data.</text>
</comment>
<evidence type="ECO:0000313" key="2">
    <source>
        <dbReference type="EMBL" id="PHT60482.1"/>
    </source>
</evidence>
<dbReference type="InterPro" id="IPR035892">
    <property type="entry name" value="C2_domain_sf"/>
</dbReference>
<sequence length="148" mass="15883">MKVYAKVSVAGNSKCTEVDLENGTDPKWNAPFKFIIPEEKIIQAQGKISIKIELFCKRSLKQDKYVGEVNLSLDSQCAKSCNNTNSTCSVDGGTNSESSNFGTLMYASVLGDKFKEDCIDKNQMAQLGATIGTAMLTAAVTVGVAVLL</sequence>
<name>A0A2G2XSL2_CAPBA</name>
<evidence type="ECO:0000259" key="1">
    <source>
        <dbReference type="PROSITE" id="PS50004"/>
    </source>
</evidence>
<dbReference type="Gene3D" id="2.60.40.150">
    <property type="entry name" value="C2 domain"/>
    <property type="match status" value="1"/>
</dbReference>
<dbReference type="SUPFAM" id="SSF49562">
    <property type="entry name" value="C2 domain (Calcium/lipid-binding domain, CaLB)"/>
    <property type="match status" value="1"/>
</dbReference>
<gene>
    <name evidence="2" type="ORF">CQW23_02845</name>
</gene>
<dbReference type="PROSITE" id="PS50004">
    <property type="entry name" value="C2"/>
    <property type="match status" value="1"/>
</dbReference>
<dbReference type="PANTHER" id="PTHR32246:SF114">
    <property type="entry name" value="C2 DOMAIN-CONTAINING PROTEIN"/>
    <property type="match status" value="1"/>
</dbReference>
<dbReference type="Pfam" id="PF00168">
    <property type="entry name" value="C2"/>
    <property type="match status" value="1"/>
</dbReference>
<dbReference type="AlphaFoldDB" id="A0A2G2XSL2"/>
<dbReference type="InterPro" id="IPR000008">
    <property type="entry name" value="C2_dom"/>
</dbReference>
<evidence type="ECO:0000313" key="3">
    <source>
        <dbReference type="Proteomes" id="UP000224567"/>
    </source>
</evidence>
<dbReference type="Proteomes" id="UP000224567">
    <property type="component" value="Unassembled WGS sequence"/>
</dbReference>
<protein>
    <recommendedName>
        <fullName evidence="1">C2 domain-containing protein</fullName>
    </recommendedName>
</protein>
<dbReference type="OrthoDB" id="270970at2759"/>
<reference evidence="2 3" key="1">
    <citation type="journal article" date="2017" name="Genome Biol.">
        <title>New reference genome sequences of hot pepper reveal the massive evolution of plant disease-resistance genes by retroduplication.</title>
        <authorList>
            <person name="Kim S."/>
            <person name="Park J."/>
            <person name="Yeom S.I."/>
            <person name="Kim Y.M."/>
            <person name="Seo E."/>
            <person name="Kim K.T."/>
            <person name="Kim M.S."/>
            <person name="Lee J.M."/>
            <person name="Cheong K."/>
            <person name="Shin H.S."/>
            <person name="Kim S.B."/>
            <person name="Han K."/>
            <person name="Lee J."/>
            <person name="Park M."/>
            <person name="Lee H.A."/>
            <person name="Lee H.Y."/>
            <person name="Lee Y."/>
            <person name="Oh S."/>
            <person name="Lee J.H."/>
            <person name="Choi E."/>
            <person name="Choi E."/>
            <person name="Lee S.E."/>
            <person name="Jeon J."/>
            <person name="Kim H."/>
            <person name="Choi G."/>
            <person name="Song H."/>
            <person name="Lee J."/>
            <person name="Lee S.C."/>
            <person name="Kwon J.K."/>
            <person name="Lee H.Y."/>
            <person name="Koo N."/>
            <person name="Hong Y."/>
            <person name="Kim R.W."/>
            <person name="Kang W.H."/>
            <person name="Huh J.H."/>
            <person name="Kang B.C."/>
            <person name="Yang T.J."/>
            <person name="Lee Y.H."/>
            <person name="Bennetzen J.L."/>
            <person name="Choi D."/>
        </authorList>
    </citation>
    <scope>NUCLEOTIDE SEQUENCE [LARGE SCALE GENOMIC DNA]</scope>
    <source>
        <strain evidence="3">cv. PBC81</strain>
    </source>
</reference>
<accession>A0A2G2XSL2</accession>
<feature type="domain" description="C2" evidence="1">
    <location>
        <begin position="1"/>
        <end position="89"/>
    </location>
</feature>
<organism evidence="2 3">
    <name type="scientific">Capsicum baccatum</name>
    <name type="common">Peruvian pepper</name>
    <dbReference type="NCBI Taxonomy" id="33114"/>
    <lineage>
        <taxon>Eukaryota</taxon>
        <taxon>Viridiplantae</taxon>
        <taxon>Streptophyta</taxon>
        <taxon>Embryophyta</taxon>
        <taxon>Tracheophyta</taxon>
        <taxon>Spermatophyta</taxon>
        <taxon>Magnoliopsida</taxon>
        <taxon>eudicotyledons</taxon>
        <taxon>Gunneridae</taxon>
        <taxon>Pentapetalae</taxon>
        <taxon>asterids</taxon>
        <taxon>lamiids</taxon>
        <taxon>Solanales</taxon>
        <taxon>Solanaceae</taxon>
        <taxon>Solanoideae</taxon>
        <taxon>Capsiceae</taxon>
        <taxon>Capsicum</taxon>
    </lineage>
</organism>